<reference evidence="2" key="1">
    <citation type="submission" date="2021-01" db="EMBL/GenBank/DDBJ databases">
        <title>Caligus Genome Assembly.</title>
        <authorList>
            <person name="Gallardo-Escarate C."/>
        </authorList>
    </citation>
    <scope>NUCLEOTIDE SEQUENCE [LARGE SCALE GENOMIC DNA]</scope>
</reference>
<feature type="non-terminal residue" evidence="1">
    <location>
        <position position="1"/>
    </location>
</feature>
<keyword evidence="2" id="KW-1185">Reference proteome</keyword>
<proteinExistence type="predicted"/>
<protein>
    <submittedName>
        <fullName evidence="1">Uncharacterized protein</fullName>
    </submittedName>
</protein>
<dbReference type="OrthoDB" id="10022101at2759"/>
<dbReference type="Pfam" id="PF13412">
    <property type="entry name" value="HTH_24"/>
    <property type="match status" value="1"/>
</dbReference>
<dbReference type="EMBL" id="CP045895">
    <property type="protein sequence ID" value="QQP48831.1"/>
    <property type="molecule type" value="Genomic_DNA"/>
</dbReference>
<gene>
    <name evidence="1" type="ORF">FKW44_009270</name>
</gene>
<accession>A0A7T8HF36</accession>
<sequence length="49" mass="5755">EPSTSKNDAIIDQVRNLVMQNRRITIRELVDEVNISLGPFNQFLLFDFF</sequence>
<dbReference type="AlphaFoldDB" id="A0A7T8HF36"/>
<name>A0A7T8HF36_CALRO</name>
<evidence type="ECO:0000313" key="2">
    <source>
        <dbReference type="Proteomes" id="UP000595437"/>
    </source>
</evidence>
<organism evidence="1 2">
    <name type="scientific">Caligus rogercresseyi</name>
    <name type="common">Sea louse</name>
    <dbReference type="NCBI Taxonomy" id="217165"/>
    <lineage>
        <taxon>Eukaryota</taxon>
        <taxon>Metazoa</taxon>
        <taxon>Ecdysozoa</taxon>
        <taxon>Arthropoda</taxon>
        <taxon>Crustacea</taxon>
        <taxon>Multicrustacea</taxon>
        <taxon>Hexanauplia</taxon>
        <taxon>Copepoda</taxon>
        <taxon>Siphonostomatoida</taxon>
        <taxon>Caligidae</taxon>
        <taxon>Caligus</taxon>
    </lineage>
</organism>
<dbReference type="Proteomes" id="UP000595437">
    <property type="component" value="Chromosome 6"/>
</dbReference>
<evidence type="ECO:0000313" key="1">
    <source>
        <dbReference type="EMBL" id="QQP48831.1"/>
    </source>
</evidence>